<dbReference type="InterPro" id="IPR009614">
    <property type="entry name" value="YoeB_toxin"/>
</dbReference>
<comment type="similarity">
    <text evidence="1">Belongs to the YoeB family.</text>
</comment>
<reference evidence="7 8" key="1">
    <citation type="submission" date="2021-04" db="EMBL/GenBank/DDBJ databases">
        <title>Complete genome sequencing of Allochromatium tepidum strain NZ.</title>
        <authorList>
            <person name="Tsukatani Y."/>
            <person name="Mori H."/>
        </authorList>
    </citation>
    <scope>NUCLEOTIDE SEQUENCE [LARGE SCALE GENOMIC DNA]</scope>
    <source>
        <strain evidence="7 8">NZ</strain>
    </source>
</reference>
<evidence type="ECO:0000256" key="3">
    <source>
        <dbReference type="ARBA" id="ARBA00022722"/>
    </source>
</evidence>
<dbReference type="Pfam" id="PF06769">
    <property type="entry name" value="YoeB_toxin"/>
    <property type="match status" value="1"/>
</dbReference>
<evidence type="ECO:0000256" key="2">
    <source>
        <dbReference type="ARBA" id="ARBA00022649"/>
    </source>
</evidence>
<evidence type="ECO:0000313" key="7">
    <source>
        <dbReference type="EMBL" id="BCU08112.1"/>
    </source>
</evidence>
<evidence type="ECO:0000256" key="1">
    <source>
        <dbReference type="ARBA" id="ARBA00008172"/>
    </source>
</evidence>
<protein>
    <recommendedName>
        <fullName evidence="6">Putative mRNA interferase YoeB</fullName>
    </recommendedName>
</protein>
<evidence type="ECO:0000256" key="4">
    <source>
        <dbReference type="ARBA" id="ARBA00022759"/>
    </source>
</evidence>
<evidence type="ECO:0000256" key="5">
    <source>
        <dbReference type="ARBA" id="ARBA00022801"/>
    </source>
</evidence>
<name>A0ABN6GE21_9GAMM</name>
<dbReference type="InterPro" id="IPR035093">
    <property type="entry name" value="RelE/ParE_toxin_dom_sf"/>
</dbReference>
<gene>
    <name evidence="7" type="ORF">Atep_27890</name>
</gene>
<evidence type="ECO:0000256" key="6">
    <source>
        <dbReference type="ARBA" id="ARBA00030388"/>
    </source>
</evidence>
<evidence type="ECO:0000313" key="8">
    <source>
        <dbReference type="Proteomes" id="UP000680679"/>
    </source>
</evidence>
<dbReference type="Proteomes" id="UP000680679">
    <property type="component" value="Chromosome"/>
</dbReference>
<dbReference type="PANTHER" id="PTHR38039">
    <property type="entry name" value="TOXIN YOEB"/>
    <property type="match status" value="1"/>
</dbReference>
<dbReference type="EMBL" id="AP024563">
    <property type="protein sequence ID" value="BCU08112.1"/>
    <property type="molecule type" value="Genomic_DNA"/>
</dbReference>
<organism evidence="7 8">
    <name type="scientific">Allochromatium tepidum</name>
    <dbReference type="NCBI Taxonomy" id="553982"/>
    <lineage>
        <taxon>Bacteria</taxon>
        <taxon>Pseudomonadati</taxon>
        <taxon>Pseudomonadota</taxon>
        <taxon>Gammaproteobacteria</taxon>
        <taxon>Chromatiales</taxon>
        <taxon>Chromatiaceae</taxon>
        <taxon>Allochromatium</taxon>
    </lineage>
</organism>
<keyword evidence="8" id="KW-1185">Reference proteome</keyword>
<keyword evidence="4" id="KW-0255">Endonuclease</keyword>
<keyword evidence="3" id="KW-0540">Nuclease</keyword>
<keyword evidence="5" id="KW-0378">Hydrolase</keyword>
<accession>A0ABN6GE21</accession>
<dbReference type="Gene3D" id="3.30.2310.20">
    <property type="entry name" value="RelE-like"/>
    <property type="match status" value="1"/>
</dbReference>
<sequence length="115" mass="13098">MRAIQFVPDAWDAYLYWQQQDRKTLKRLNALILDAAREPFAGIGKPEPLRGNLSGYWSRRIDDTHRLVYRATDTALNSALHAHRCQGAQSMGCCRLARVGYINPSCRPLRLGRGN</sequence>
<proteinExistence type="inferred from homology"/>
<dbReference type="PANTHER" id="PTHR38039:SF1">
    <property type="entry name" value="TOXIN YOEB"/>
    <property type="match status" value="1"/>
</dbReference>
<dbReference type="NCBIfam" id="TIGR02116">
    <property type="entry name" value="toxin_Txe_YoeB"/>
    <property type="match status" value="1"/>
</dbReference>
<keyword evidence="2" id="KW-1277">Toxin-antitoxin system</keyword>
<dbReference type="SUPFAM" id="SSF143011">
    <property type="entry name" value="RelE-like"/>
    <property type="match status" value="1"/>
</dbReference>